<keyword evidence="2" id="KW-1003">Cell membrane</keyword>
<dbReference type="InterPro" id="IPR050297">
    <property type="entry name" value="LipidA_mod_glycosyltrf_83"/>
</dbReference>
<dbReference type="EMBL" id="VXLC01000003">
    <property type="protein sequence ID" value="KAA8888784.1"/>
    <property type="molecule type" value="Genomic_DNA"/>
</dbReference>
<organism evidence="10 11">
    <name type="scientific">Nocardia colli</name>
    <dbReference type="NCBI Taxonomy" id="2545717"/>
    <lineage>
        <taxon>Bacteria</taxon>
        <taxon>Bacillati</taxon>
        <taxon>Actinomycetota</taxon>
        <taxon>Actinomycetes</taxon>
        <taxon>Mycobacteriales</taxon>
        <taxon>Nocardiaceae</taxon>
        <taxon>Nocardia</taxon>
    </lineage>
</organism>
<evidence type="ECO:0000256" key="5">
    <source>
        <dbReference type="ARBA" id="ARBA00022692"/>
    </source>
</evidence>
<sequence length="520" mass="55486">MDRASVLVGFDRRGVQPPGEQVPGFAAVPVIVVAVATAAILIARASRYGYFGDELYFLAAGRRLAVGYVDQGPLIPLVARVADVLAPDSLVVLRLPSILMAVGGIFVAAALAREFGGRVGAQLLACIAYAACPFAITQSATLSTFAFDATLSAMMLWLVVAWVRLQRDRLVLAAALVAAIDVQVKLLLPVLLVGIVLGVAMFGPREVVRRPAVWIAAFVVAVALTPGLLWQSARSWPQLEMGAVIRAEQLAATGGSFGLPVQFATLAGLLGTLLALYGFWGLPHRPALAQYRFLTVVALIQVGFVLVSGGRPYYLAALLPVLFAAGAVTTQDTVPPRWWRGSAIALTAVTVTIAAVVVLALPQQVSRLSEPTADQRELSTRLRFYGTTGWPELITAVTDAYTQIDPAERGRTAIITQTYWQAAAIDQLGSLPPAYSPNRGFAYFGAPPDSATTILYVTVGDAEPTLRPLFSQLHALTRADDPLGFPGISRGVTVWRGDGPTRPWSETWPHLRTRTLDSGL</sequence>
<dbReference type="GO" id="GO:0005886">
    <property type="term" value="C:plasma membrane"/>
    <property type="evidence" value="ECO:0007669"/>
    <property type="project" value="UniProtKB-SubCell"/>
</dbReference>
<evidence type="ECO:0000256" key="4">
    <source>
        <dbReference type="ARBA" id="ARBA00022679"/>
    </source>
</evidence>
<reference evidence="10 11" key="1">
    <citation type="submission" date="2019-09" db="EMBL/GenBank/DDBJ databases">
        <authorList>
            <person name="Wang X."/>
        </authorList>
    </citation>
    <scope>NUCLEOTIDE SEQUENCE [LARGE SCALE GENOMIC DNA]</scope>
    <source>
        <strain evidence="10 11">CICC 11023</strain>
    </source>
</reference>
<name>A0A5N0EKI9_9NOCA</name>
<evidence type="ECO:0000256" key="6">
    <source>
        <dbReference type="ARBA" id="ARBA00022989"/>
    </source>
</evidence>
<feature type="transmembrane region" description="Helical" evidence="8">
    <location>
        <begin position="343"/>
        <end position="361"/>
    </location>
</feature>
<comment type="caution">
    <text evidence="10">The sequence shown here is derived from an EMBL/GenBank/DDBJ whole genome shotgun (WGS) entry which is preliminary data.</text>
</comment>
<evidence type="ECO:0000256" key="8">
    <source>
        <dbReference type="SAM" id="Phobius"/>
    </source>
</evidence>
<dbReference type="PANTHER" id="PTHR33908">
    <property type="entry name" value="MANNOSYLTRANSFERASE YKCB-RELATED"/>
    <property type="match status" value="1"/>
</dbReference>
<keyword evidence="7 8" id="KW-0472">Membrane</keyword>
<evidence type="ECO:0000259" key="9">
    <source>
        <dbReference type="Pfam" id="PF13231"/>
    </source>
</evidence>
<protein>
    <submittedName>
        <fullName evidence="10">Glycosyltransferase family 39 protein</fullName>
    </submittedName>
</protein>
<feature type="transmembrane region" description="Helical" evidence="8">
    <location>
        <begin position="22"/>
        <end position="43"/>
    </location>
</feature>
<feature type="transmembrane region" description="Helical" evidence="8">
    <location>
        <begin position="119"/>
        <end position="136"/>
    </location>
</feature>
<dbReference type="Proteomes" id="UP000323876">
    <property type="component" value="Unassembled WGS sequence"/>
</dbReference>
<evidence type="ECO:0000256" key="1">
    <source>
        <dbReference type="ARBA" id="ARBA00004651"/>
    </source>
</evidence>
<feature type="transmembrane region" description="Helical" evidence="8">
    <location>
        <begin position="91"/>
        <end position="112"/>
    </location>
</feature>
<keyword evidence="5 8" id="KW-0812">Transmembrane</keyword>
<dbReference type="Pfam" id="PF13231">
    <property type="entry name" value="PMT_2"/>
    <property type="match status" value="1"/>
</dbReference>
<gene>
    <name evidence="10" type="ORF">F3087_07140</name>
</gene>
<dbReference type="GO" id="GO:0009103">
    <property type="term" value="P:lipopolysaccharide biosynthetic process"/>
    <property type="evidence" value="ECO:0007669"/>
    <property type="project" value="UniProtKB-ARBA"/>
</dbReference>
<dbReference type="OrthoDB" id="5166595at2"/>
<accession>A0A5N0EKI9</accession>
<evidence type="ECO:0000313" key="10">
    <source>
        <dbReference type="EMBL" id="KAA8888784.1"/>
    </source>
</evidence>
<evidence type="ECO:0000256" key="3">
    <source>
        <dbReference type="ARBA" id="ARBA00022676"/>
    </source>
</evidence>
<dbReference type="GO" id="GO:0016763">
    <property type="term" value="F:pentosyltransferase activity"/>
    <property type="evidence" value="ECO:0007669"/>
    <property type="project" value="TreeGrafter"/>
</dbReference>
<evidence type="ECO:0000313" key="11">
    <source>
        <dbReference type="Proteomes" id="UP000323876"/>
    </source>
</evidence>
<feature type="transmembrane region" description="Helical" evidence="8">
    <location>
        <begin position="250"/>
        <end position="277"/>
    </location>
</feature>
<feature type="transmembrane region" description="Helical" evidence="8">
    <location>
        <begin position="212"/>
        <end position="230"/>
    </location>
</feature>
<dbReference type="PANTHER" id="PTHR33908:SF11">
    <property type="entry name" value="MEMBRANE PROTEIN"/>
    <property type="match status" value="1"/>
</dbReference>
<feature type="domain" description="Glycosyltransferase RgtA/B/C/D-like" evidence="9">
    <location>
        <begin position="70"/>
        <end position="230"/>
    </location>
</feature>
<feature type="transmembrane region" description="Helical" evidence="8">
    <location>
        <begin position="170"/>
        <end position="200"/>
    </location>
</feature>
<keyword evidence="4 10" id="KW-0808">Transferase</keyword>
<keyword evidence="3" id="KW-0328">Glycosyltransferase</keyword>
<evidence type="ECO:0000256" key="7">
    <source>
        <dbReference type="ARBA" id="ARBA00023136"/>
    </source>
</evidence>
<keyword evidence="6 8" id="KW-1133">Transmembrane helix</keyword>
<proteinExistence type="predicted"/>
<dbReference type="AlphaFoldDB" id="A0A5N0EKI9"/>
<keyword evidence="11" id="KW-1185">Reference proteome</keyword>
<feature type="transmembrane region" description="Helical" evidence="8">
    <location>
        <begin position="142"/>
        <end position="163"/>
    </location>
</feature>
<feature type="transmembrane region" description="Helical" evidence="8">
    <location>
        <begin position="289"/>
        <end position="307"/>
    </location>
</feature>
<comment type="subcellular location">
    <subcellularLocation>
        <location evidence="1">Cell membrane</location>
        <topology evidence="1">Multi-pass membrane protein</topology>
    </subcellularLocation>
</comment>
<dbReference type="InterPro" id="IPR038731">
    <property type="entry name" value="RgtA/B/C-like"/>
</dbReference>
<evidence type="ECO:0000256" key="2">
    <source>
        <dbReference type="ARBA" id="ARBA00022475"/>
    </source>
</evidence>
<feature type="transmembrane region" description="Helical" evidence="8">
    <location>
        <begin position="314"/>
        <end position="331"/>
    </location>
</feature>